<protein>
    <recommendedName>
        <fullName evidence="4">Malto-oligosyltrehalose trehalohydrolase</fullName>
    </recommendedName>
</protein>
<evidence type="ECO:0008006" key="4">
    <source>
        <dbReference type="Google" id="ProtNLM"/>
    </source>
</evidence>
<dbReference type="RefSeq" id="WP_434019686.1">
    <property type="nucleotide sequence ID" value="NZ_AP027729.1"/>
</dbReference>
<accession>A0ABM8G5M5</accession>
<dbReference type="InterPro" id="IPR017853">
    <property type="entry name" value="GH"/>
</dbReference>
<evidence type="ECO:0000256" key="1">
    <source>
        <dbReference type="SAM" id="MobiDB-lite"/>
    </source>
</evidence>
<evidence type="ECO:0000313" key="3">
    <source>
        <dbReference type="Proteomes" id="UP001321475"/>
    </source>
</evidence>
<dbReference type="Proteomes" id="UP001321475">
    <property type="component" value="Chromosome"/>
</dbReference>
<name>A0ABM8G5M5_9CELL</name>
<feature type="compositionally biased region" description="Low complexity" evidence="1">
    <location>
        <begin position="15"/>
        <end position="28"/>
    </location>
</feature>
<feature type="region of interest" description="Disordered" evidence="1">
    <location>
        <begin position="1"/>
        <end position="33"/>
    </location>
</feature>
<dbReference type="EMBL" id="AP027729">
    <property type="protein sequence ID" value="BDZ43405.1"/>
    <property type="molecule type" value="Genomic_DNA"/>
</dbReference>
<proteinExistence type="predicted"/>
<organism evidence="2 3">
    <name type="scientific">Paraoerskovia sediminicola</name>
    <dbReference type="NCBI Taxonomy" id="1138587"/>
    <lineage>
        <taxon>Bacteria</taxon>
        <taxon>Bacillati</taxon>
        <taxon>Actinomycetota</taxon>
        <taxon>Actinomycetes</taxon>
        <taxon>Micrococcales</taxon>
        <taxon>Cellulomonadaceae</taxon>
        <taxon>Paraoerskovia</taxon>
    </lineage>
</organism>
<evidence type="ECO:0000313" key="2">
    <source>
        <dbReference type="EMBL" id="BDZ43405.1"/>
    </source>
</evidence>
<keyword evidence="3" id="KW-1185">Reference proteome</keyword>
<dbReference type="Gene3D" id="3.20.20.80">
    <property type="entry name" value="Glycosidases"/>
    <property type="match status" value="1"/>
</dbReference>
<gene>
    <name evidence="2" type="ORF">GCM10025865_27040</name>
</gene>
<dbReference type="SUPFAM" id="SSF51445">
    <property type="entry name" value="(Trans)glycosidases"/>
    <property type="match status" value="1"/>
</dbReference>
<reference evidence="3" key="1">
    <citation type="journal article" date="2019" name="Int. J. Syst. Evol. Microbiol.">
        <title>The Global Catalogue of Microorganisms (GCM) 10K type strain sequencing project: providing services to taxonomists for standard genome sequencing and annotation.</title>
        <authorList>
            <consortium name="The Broad Institute Genomics Platform"/>
            <consortium name="The Broad Institute Genome Sequencing Center for Infectious Disease"/>
            <person name="Wu L."/>
            <person name="Ma J."/>
        </authorList>
    </citation>
    <scope>NUCLEOTIDE SEQUENCE [LARGE SCALE GENOMIC DNA]</scope>
    <source>
        <strain evidence="3">NBRC 108565</strain>
    </source>
</reference>
<sequence length="334" mass="34999">MTPLGEQVRPGWKPGSASESGSDAAGHGTAELDAYGPRGMTAQWADDVHHAIHALLTGERHGYYVDFGSVEVLRKAMTGAFVHDGSWSTFRGRAWGAPVPPGTDGHRFVVCASNHDQVGNRALGDRPAARLDVGGLAIEAALVLCSPFTPMIFMGEEWGASTPWQYFTDHQDPELGEAVRVGRTREFGGHGWTELYGGPIEVPNPQDPSTRDASVLDRAEAANGDHARLRDWYRTLVALRRSVPDIASGDLGAVRVEAVGAVSAGDESGAADASAAIVLHRGAAGVVLNLGADPVEAPLTEGLRVAAAWDDATTLDGTALHLPGRSVAVLVPGA</sequence>